<accession>A0ACC1Q6F0</accession>
<keyword evidence="2" id="KW-1185">Reference proteome</keyword>
<sequence length="264" mass="28802">MSNSLTTLVPVLDGSNWREWSSRCQAPKWIGTWTWRTPQGKPVYPSSFQPTSGKPFPNPFCGAISPVVPSKRVTTTIFFSIRGSFSPTGPGTWKGQSDEHLPDSRPSLSSFARPGAAGNFLAPISKLSENGFRTVIEIDTLGTYNTIKATLPHLRASKGSYIHVSATLHYKAPGMVSDNAMAEVTAYENRGTCSIRRSVDFEARPGRPKGHESGTGTLPFTRPCLLGGTKLIANGGLRRAWHDAWFVRPSNGAIRESNVPFDEH</sequence>
<dbReference type="Proteomes" id="UP001144978">
    <property type="component" value="Unassembled WGS sequence"/>
</dbReference>
<evidence type="ECO:0000313" key="2">
    <source>
        <dbReference type="Proteomes" id="UP001144978"/>
    </source>
</evidence>
<dbReference type="EMBL" id="JANSHE010000484">
    <property type="protein sequence ID" value="KAJ3010259.1"/>
    <property type="molecule type" value="Genomic_DNA"/>
</dbReference>
<reference evidence="1" key="1">
    <citation type="submission" date="2022-08" db="EMBL/GenBank/DDBJ databases">
        <title>Genome Sequence of Pycnoporus sanguineus.</title>
        <authorList>
            <person name="Buettner E."/>
        </authorList>
    </citation>
    <scope>NUCLEOTIDE SEQUENCE</scope>
    <source>
        <strain evidence="1">CG-C14</strain>
    </source>
</reference>
<organism evidence="1 2">
    <name type="scientific">Trametes sanguinea</name>
    <dbReference type="NCBI Taxonomy" id="158606"/>
    <lineage>
        <taxon>Eukaryota</taxon>
        <taxon>Fungi</taxon>
        <taxon>Dikarya</taxon>
        <taxon>Basidiomycota</taxon>
        <taxon>Agaricomycotina</taxon>
        <taxon>Agaricomycetes</taxon>
        <taxon>Polyporales</taxon>
        <taxon>Polyporaceae</taxon>
        <taxon>Trametes</taxon>
    </lineage>
</organism>
<evidence type="ECO:0000313" key="1">
    <source>
        <dbReference type="EMBL" id="KAJ3010259.1"/>
    </source>
</evidence>
<comment type="caution">
    <text evidence="1">The sequence shown here is derived from an EMBL/GenBank/DDBJ whole genome shotgun (WGS) entry which is preliminary data.</text>
</comment>
<protein>
    <submittedName>
        <fullName evidence="1">Uncharacterized protein</fullName>
    </submittedName>
</protein>
<name>A0ACC1Q6F0_9APHY</name>
<proteinExistence type="predicted"/>
<gene>
    <name evidence="1" type="ORF">NUW54_g2539</name>
</gene>